<dbReference type="Proteomes" id="UP001367676">
    <property type="component" value="Unassembled WGS sequence"/>
</dbReference>
<accession>A0AAN9TBU4</accession>
<reference evidence="1 2" key="1">
    <citation type="submission" date="2024-03" db="EMBL/GenBank/DDBJ databases">
        <title>Adaptation during the transition from Ophiocordyceps entomopathogen to insect associate is accompanied by gene loss and intensified selection.</title>
        <authorList>
            <person name="Ward C.M."/>
            <person name="Onetto C.A."/>
            <person name="Borneman A.R."/>
        </authorList>
    </citation>
    <scope>NUCLEOTIDE SEQUENCE [LARGE SCALE GENOMIC DNA]</scope>
    <source>
        <strain evidence="1">AWRI1</strain>
        <tissue evidence="1">Single Adult Female</tissue>
    </source>
</reference>
<proteinExistence type="predicted"/>
<evidence type="ECO:0000313" key="1">
    <source>
        <dbReference type="EMBL" id="KAK7582360.1"/>
    </source>
</evidence>
<name>A0AAN9TBU4_9HEMI</name>
<dbReference type="EMBL" id="JBBCAQ010000033">
    <property type="protein sequence ID" value="KAK7582360.1"/>
    <property type="molecule type" value="Genomic_DNA"/>
</dbReference>
<dbReference type="AlphaFoldDB" id="A0AAN9TBU4"/>
<comment type="caution">
    <text evidence="1">The sequence shown here is derived from an EMBL/GenBank/DDBJ whole genome shotgun (WGS) entry which is preliminary data.</text>
</comment>
<gene>
    <name evidence="1" type="ORF">V9T40_013805</name>
</gene>
<sequence>MRPATSDAFVRLGNGNGRSGRVAAEWQGNWLTLSTDKTDIQQLLTETAGGTECTFYYTRWELQIITEEQVTARRTSPRIRKVSKDVHQNLGAERKSYTDISPYKHTNIFIHSHPITIIEYYEKILEPWEKEKAQT</sequence>
<organism evidence="1 2">
    <name type="scientific">Parthenolecanium corni</name>
    <dbReference type="NCBI Taxonomy" id="536013"/>
    <lineage>
        <taxon>Eukaryota</taxon>
        <taxon>Metazoa</taxon>
        <taxon>Ecdysozoa</taxon>
        <taxon>Arthropoda</taxon>
        <taxon>Hexapoda</taxon>
        <taxon>Insecta</taxon>
        <taxon>Pterygota</taxon>
        <taxon>Neoptera</taxon>
        <taxon>Paraneoptera</taxon>
        <taxon>Hemiptera</taxon>
        <taxon>Sternorrhyncha</taxon>
        <taxon>Coccoidea</taxon>
        <taxon>Coccidae</taxon>
        <taxon>Parthenolecanium</taxon>
    </lineage>
</organism>
<protein>
    <submittedName>
        <fullName evidence="1">Uncharacterized protein</fullName>
    </submittedName>
</protein>
<evidence type="ECO:0000313" key="2">
    <source>
        <dbReference type="Proteomes" id="UP001367676"/>
    </source>
</evidence>
<keyword evidence="2" id="KW-1185">Reference proteome</keyword>